<keyword evidence="4" id="KW-0238">DNA-binding</keyword>
<evidence type="ECO:0000256" key="8">
    <source>
        <dbReference type="ARBA" id="ARBA00024343"/>
    </source>
</evidence>
<evidence type="ECO:0000256" key="10">
    <source>
        <dbReference type="SAM" id="MobiDB-lite"/>
    </source>
</evidence>
<accession>A0A067GAV0</accession>
<proteinExistence type="inferred from homology"/>
<reference evidence="12 13" key="1">
    <citation type="submission" date="2014-04" db="EMBL/GenBank/DDBJ databases">
        <authorList>
            <consortium name="International Citrus Genome Consortium"/>
            <person name="Gmitter F."/>
            <person name="Chen C."/>
            <person name="Farmerie W."/>
            <person name="Harkins T."/>
            <person name="Desany B."/>
            <person name="Mohiuddin M."/>
            <person name="Kodira C."/>
            <person name="Borodovsky M."/>
            <person name="Lomsadze A."/>
            <person name="Burns P."/>
            <person name="Jenkins J."/>
            <person name="Prochnik S."/>
            <person name="Shu S."/>
            <person name="Chapman J."/>
            <person name="Pitluck S."/>
            <person name="Schmutz J."/>
            <person name="Rokhsar D."/>
        </authorList>
    </citation>
    <scope>NUCLEOTIDE SEQUENCE</scope>
</reference>
<keyword evidence="13" id="KW-1185">Reference proteome</keyword>
<evidence type="ECO:0000256" key="6">
    <source>
        <dbReference type="ARBA" id="ARBA00023163"/>
    </source>
</evidence>
<feature type="region of interest" description="Disordered" evidence="10">
    <location>
        <begin position="1"/>
        <end position="25"/>
    </location>
</feature>
<dbReference type="Pfam" id="PF00847">
    <property type="entry name" value="AP2"/>
    <property type="match status" value="1"/>
</dbReference>
<dbReference type="EMBL" id="KK784881">
    <property type="protein sequence ID" value="KDO76793.1"/>
    <property type="molecule type" value="Genomic_DNA"/>
</dbReference>
<dbReference type="InterPro" id="IPR050913">
    <property type="entry name" value="AP2/ERF_ERF"/>
</dbReference>
<comment type="function">
    <text evidence="9">Probably acts as a transcriptional activator. Binds to the GCC-box pathogenesis-related promoter element. May be involved in the regulation of gene expression by stress factors and by components of stress signal transduction pathways.</text>
</comment>
<feature type="domain" description="AP2/ERF" evidence="11">
    <location>
        <begin position="22"/>
        <end position="79"/>
    </location>
</feature>
<comment type="similarity">
    <text evidence="8">Belongs to the AP2/ERF transcription factor family. ERF subfamily.</text>
</comment>
<protein>
    <recommendedName>
        <fullName evidence="11">AP2/ERF domain-containing protein</fullName>
    </recommendedName>
</protein>
<organism evidence="12 13">
    <name type="scientific">Citrus sinensis</name>
    <name type="common">Sweet orange</name>
    <name type="synonym">Citrus aurantium var. sinensis</name>
    <dbReference type="NCBI Taxonomy" id="2711"/>
    <lineage>
        <taxon>Eukaryota</taxon>
        <taxon>Viridiplantae</taxon>
        <taxon>Streptophyta</taxon>
        <taxon>Embryophyta</taxon>
        <taxon>Tracheophyta</taxon>
        <taxon>Spermatophyta</taxon>
        <taxon>Magnoliopsida</taxon>
        <taxon>eudicotyledons</taxon>
        <taxon>Gunneridae</taxon>
        <taxon>Pentapetalae</taxon>
        <taxon>rosids</taxon>
        <taxon>malvids</taxon>
        <taxon>Sapindales</taxon>
        <taxon>Rutaceae</taxon>
        <taxon>Aurantioideae</taxon>
        <taxon>Citrus</taxon>
    </lineage>
</organism>
<evidence type="ECO:0000256" key="4">
    <source>
        <dbReference type="ARBA" id="ARBA00023125"/>
    </source>
</evidence>
<dbReference type="PANTHER" id="PTHR31194">
    <property type="entry name" value="SHN SHINE , DNA BINDING / TRANSCRIPTION FACTOR"/>
    <property type="match status" value="1"/>
</dbReference>
<dbReference type="STRING" id="2711.A0A067GAV0"/>
<evidence type="ECO:0000256" key="7">
    <source>
        <dbReference type="ARBA" id="ARBA00023242"/>
    </source>
</evidence>
<dbReference type="GO" id="GO:0000976">
    <property type="term" value="F:transcription cis-regulatory region binding"/>
    <property type="evidence" value="ECO:0000318"/>
    <property type="project" value="GO_Central"/>
</dbReference>
<dbReference type="PANTHER" id="PTHR31194:SF189">
    <property type="entry name" value="AP2_ERF DOMAIN-CONTAINING PROTEIN"/>
    <property type="match status" value="1"/>
</dbReference>
<comment type="subcellular location">
    <subcellularLocation>
        <location evidence="1">Nucleus</location>
    </subcellularLocation>
</comment>
<evidence type="ECO:0000256" key="9">
    <source>
        <dbReference type="ARBA" id="ARBA00037379"/>
    </source>
</evidence>
<dbReference type="PRINTS" id="PR00367">
    <property type="entry name" value="ETHRSPELEMNT"/>
</dbReference>
<dbReference type="SMART" id="SM00380">
    <property type="entry name" value="AP2"/>
    <property type="match status" value="1"/>
</dbReference>
<dbReference type="Gene3D" id="3.30.730.10">
    <property type="entry name" value="AP2/ERF domain"/>
    <property type="match status" value="1"/>
</dbReference>
<dbReference type="SMR" id="A0A067GAV0"/>
<dbReference type="GO" id="GO:0009873">
    <property type="term" value="P:ethylene-activated signaling pathway"/>
    <property type="evidence" value="ECO:0007669"/>
    <property type="project" value="UniProtKB-KW"/>
</dbReference>
<evidence type="ECO:0000256" key="3">
    <source>
        <dbReference type="ARBA" id="ARBA00023015"/>
    </source>
</evidence>
<evidence type="ECO:0000256" key="1">
    <source>
        <dbReference type="ARBA" id="ARBA00004123"/>
    </source>
</evidence>
<dbReference type="PROSITE" id="PS51032">
    <property type="entry name" value="AP2_ERF"/>
    <property type="match status" value="1"/>
</dbReference>
<keyword evidence="7" id="KW-0539">Nucleus</keyword>
<dbReference type="CDD" id="cd00018">
    <property type="entry name" value="AP2"/>
    <property type="match status" value="1"/>
</dbReference>
<evidence type="ECO:0000313" key="12">
    <source>
        <dbReference type="EMBL" id="KDO76793.1"/>
    </source>
</evidence>
<keyword evidence="2" id="KW-0936">Ethylene signaling pathway</keyword>
<evidence type="ECO:0000313" key="13">
    <source>
        <dbReference type="Proteomes" id="UP000027120"/>
    </source>
</evidence>
<gene>
    <name evidence="12" type="ORF">CISIN_1g016393mg</name>
</gene>
<sequence>MGAVGENNVRGRKKSSSRGHHRFVGVRQRPSGRWVAEIKDSLQKVRLWLGTFDTAEEAARAYDDAARALRGANARTNFELPDQTQTHSQLSNSNNRFLADIINNNNNIEPFSFDQVCGSGNEADGLLGALKAKLFDFDGSTNTVTAVVLPQPQTQPQPPNNSTSGVAYTATTSTNNSSSIVAVPPREEVGLLLVSGNNNSNNCSIINSSGWSAAVAAAGKVDHHLIVDHQVVAAAGHAYNVGLQCQWHHPNIPPAQTSSTTNMVWSTTEPTAGYEVSWSTQMNRALSPENIPLVTSTSVATTTAASTWPVSSGLTSNSTTVDFSFSDHYQSAKMSTVSVGMPMTQIHGSTTEGVCSSDQQFLHFENKAWTASAATPASWDPLLYMSSPLC</sequence>
<dbReference type="Proteomes" id="UP000027120">
    <property type="component" value="Unassembled WGS sequence"/>
</dbReference>
<evidence type="ECO:0000256" key="2">
    <source>
        <dbReference type="ARBA" id="ARBA00022745"/>
    </source>
</evidence>
<dbReference type="InterPro" id="IPR036955">
    <property type="entry name" value="AP2/ERF_dom_sf"/>
</dbReference>
<dbReference type="AlphaFoldDB" id="A0A067GAV0"/>
<evidence type="ECO:0000259" key="11">
    <source>
        <dbReference type="PROSITE" id="PS51032"/>
    </source>
</evidence>
<keyword evidence="3" id="KW-0805">Transcription regulation</keyword>
<name>A0A067GAV0_CITSI</name>
<dbReference type="InterPro" id="IPR001471">
    <property type="entry name" value="AP2/ERF_dom"/>
</dbReference>
<keyword evidence="5" id="KW-0010">Activator</keyword>
<keyword evidence="6" id="KW-0804">Transcription</keyword>
<dbReference type="FunFam" id="3.30.730.10:FF:000005">
    <property type="entry name" value="ethylene-responsive transcription factor RAP2-11"/>
    <property type="match status" value="1"/>
</dbReference>
<evidence type="ECO:0000256" key="5">
    <source>
        <dbReference type="ARBA" id="ARBA00023159"/>
    </source>
</evidence>
<dbReference type="SUPFAM" id="SSF54171">
    <property type="entry name" value="DNA-binding domain"/>
    <property type="match status" value="1"/>
</dbReference>
<dbReference type="GO" id="GO:0003700">
    <property type="term" value="F:DNA-binding transcription factor activity"/>
    <property type="evidence" value="ECO:0000318"/>
    <property type="project" value="GO_Central"/>
</dbReference>
<dbReference type="GO" id="GO:0005634">
    <property type="term" value="C:nucleus"/>
    <property type="evidence" value="ECO:0000318"/>
    <property type="project" value="GO_Central"/>
</dbReference>
<dbReference type="InterPro" id="IPR016177">
    <property type="entry name" value="DNA-bd_dom_sf"/>
</dbReference>
<feature type="compositionally biased region" description="Basic residues" evidence="10">
    <location>
        <begin position="10"/>
        <end position="24"/>
    </location>
</feature>